<dbReference type="AlphaFoldDB" id="A0A1H4SDN4"/>
<proteinExistence type="predicted"/>
<dbReference type="Pfam" id="PF00196">
    <property type="entry name" value="GerE"/>
    <property type="match status" value="1"/>
</dbReference>
<dbReference type="InterPro" id="IPR016032">
    <property type="entry name" value="Sig_transdc_resp-reg_C-effctor"/>
</dbReference>
<evidence type="ECO:0000256" key="2">
    <source>
        <dbReference type="ARBA" id="ARBA00023125"/>
    </source>
</evidence>
<name>A0A1H4SDN4_9MICC</name>
<dbReference type="CDD" id="cd06170">
    <property type="entry name" value="LuxR_C_like"/>
    <property type="match status" value="1"/>
</dbReference>
<dbReference type="GO" id="GO:0006355">
    <property type="term" value="P:regulation of DNA-templated transcription"/>
    <property type="evidence" value="ECO:0007669"/>
    <property type="project" value="InterPro"/>
</dbReference>
<reference evidence="5 6" key="1">
    <citation type="submission" date="2016-10" db="EMBL/GenBank/DDBJ databases">
        <authorList>
            <person name="de Groot N.N."/>
        </authorList>
    </citation>
    <scope>NUCLEOTIDE SEQUENCE [LARGE SCALE GENOMIC DNA]</scope>
    <source>
        <strain evidence="5 6">DSM 10495</strain>
    </source>
</reference>
<dbReference type="InterPro" id="IPR041664">
    <property type="entry name" value="AAA_16"/>
</dbReference>
<dbReference type="PANTHER" id="PTHR44688:SF16">
    <property type="entry name" value="DNA-BINDING TRANSCRIPTIONAL ACTIVATOR DEVR_DOSR"/>
    <property type="match status" value="1"/>
</dbReference>
<keyword evidence="2" id="KW-0238">DNA-binding</keyword>
<dbReference type="Gene3D" id="1.10.10.10">
    <property type="entry name" value="Winged helix-like DNA-binding domain superfamily/Winged helix DNA-binding domain"/>
    <property type="match status" value="1"/>
</dbReference>
<dbReference type="GO" id="GO:0003677">
    <property type="term" value="F:DNA binding"/>
    <property type="evidence" value="ECO:0007669"/>
    <property type="project" value="UniProtKB-KW"/>
</dbReference>
<dbReference type="InterPro" id="IPR027417">
    <property type="entry name" value="P-loop_NTPase"/>
</dbReference>
<dbReference type="SMART" id="SM00421">
    <property type="entry name" value="HTH_LUXR"/>
    <property type="match status" value="1"/>
</dbReference>
<dbReference type="PANTHER" id="PTHR44688">
    <property type="entry name" value="DNA-BINDING TRANSCRIPTIONAL ACTIVATOR DEVR_DOSR"/>
    <property type="match status" value="1"/>
</dbReference>
<dbReference type="InterPro" id="IPR000792">
    <property type="entry name" value="Tscrpt_reg_LuxR_C"/>
</dbReference>
<accession>A0A1H4SDN4</accession>
<dbReference type="InterPro" id="IPR036388">
    <property type="entry name" value="WH-like_DNA-bd_sf"/>
</dbReference>
<evidence type="ECO:0000256" key="1">
    <source>
        <dbReference type="ARBA" id="ARBA00023015"/>
    </source>
</evidence>
<evidence type="ECO:0000256" key="3">
    <source>
        <dbReference type="ARBA" id="ARBA00023163"/>
    </source>
</evidence>
<sequence>MNDIARPFGREPELAEVLRLLTADEVPAVFVAAAPGMGVTTLLRRLFGTLSATRPVLSLHGTPALTLVNYGVLAVLRGMDSLGALSLNPTPALKVLRAHFRAQRQALGGDSDGPPPVVVVDEADSLDPASSDLFASLVMEGDIALVASYDARRPLSGPLSELWGMGLAEEVGLEPLDRERTRSYAREALGAPLLPGLEWKLWQDSGGSPMLLHLLLSEARRNGGIALRREVWVATAKEPWSGEGLHAIVEERLASLSLQSHHALNAVALGGTLRLEVLEARFGTEALQTLLDEGFVRCEDGDPERVRMTNPVYGEVVRSLIPHSLSRAILEDLENLEGDVDVPLVLLQRTRWLLDSGMSVPPEQLLRAATLACKHFDADLAERFLGAVPATAHAAWTEAVRARLDFNEGEYRRIRERLAAPWLLADQVAQLRVSLLEAATTIAAGLPSSGISGQARRLRALAATEDGDDDDGGATCAALRRRAVVLDALAANQQGHLSAMEGLIGSLLDATAGDDSPQALIDRTLALSLDAERLTVLGDSEAALRRAGEAFALRHDESLDVFFLPETVIVTALMVSLAAGSPQAALELVALTRIDATGAAMAFGGGTSLITGANLGLQGEYAASLEPLLAGLENLKINDPQRLRGFFVAQAYMAAAKTGRVELARELRESYEPGCTFYYGQVMSSLMLACGDAELDPDGPGAAAMADTAETMARAGFLGLAAPAWSMLLGLGHPGARERLEAIIPGLTGPWAEAMARFLEAAQVPDAQQILEAGRSLDVRGHTALARSLYRTAADTARRNGDGVTAHHARQALSTVAELSGDGGMPDEPGAPRLTGREQEIARLARDGHSDETIAALLHLSVRTVGGHLSRAYRKLGVSSRRQLADVFKD</sequence>
<evidence type="ECO:0000259" key="4">
    <source>
        <dbReference type="PROSITE" id="PS50043"/>
    </source>
</evidence>
<keyword evidence="6" id="KW-1185">Reference proteome</keyword>
<organism evidence="5 6">
    <name type="scientific">Arthrobacter woluwensis</name>
    <dbReference type="NCBI Taxonomy" id="156980"/>
    <lineage>
        <taxon>Bacteria</taxon>
        <taxon>Bacillati</taxon>
        <taxon>Actinomycetota</taxon>
        <taxon>Actinomycetes</taxon>
        <taxon>Micrococcales</taxon>
        <taxon>Micrococcaceae</taxon>
        <taxon>Arthrobacter</taxon>
    </lineage>
</organism>
<dbReference type="Pfam" id="PF13191">
    <property type="entry name" value="AAA_16"/>
    <property type="match status" value="1"/>
</dbReference>
<dbReference type="RefSeq" id="WP_066216813.1">
    <property type="nucleotide sequence ID" value="NZ_FNSN01000003.1"/>
</dbReference>
<gene>
    <name evidence="5" type="ORF">SAMN04489745_2827</name>
</gene>
<protein>
    <submittedName>
        <fullName evidence="5">AAA ATPase domain-containing protein</fullName>
    </submittedName>
</protein>
<dbReference type="PROSITE" id="PS50043">
    <property type="entry name" value="HTH_LUXR_2"/>
    <property type="match status" value="1"/>
</dbReference>
<dbReference type="SUPFAM" id="SSF52540">
    <property type="entry name" value="P-loop containing nucleoside triphosphate hydrolases"/>
    <property type="match status" value="1"/>
</dbReference>
<dbReference type="STRING" id="156980.SAMN04489745_2827"/>
<evidence type="ECO:0000313" key="5">
    <source>
        <dbReference type="EMBL" id="SEC42127.1"/>
    </source>
</evidence>
<feature type="domain" description="HTH luxR-type" evidence="4">
    <location>
        <begin position="827"/>
        <end position="890"/>
    </location>
</feature>
<evidence type="ECO:0000313" key="6">
    <source>
        <dbReference type="Proteomes" id="UP000182652"/>
    </source>
</evidence>
<dbReference type="EMBL" id="FNSN01000003">
    <property type="protein sequence ID" value="SEC42127.1"/>
    <property type="molecule type" value="Genomic_DNA"/>
</dbReference>
<dbReference type="Proteomes" id="UP000182652">
    <property type="component" value="Unassembled WGS sequence"/>
</dbReference>
<dbReference type="SUPFAM" id="SSF46894">
    <property type="entry name" value="C-terminal effector domain of the bipartite response regulators"/>
    <property type="match status" value="1"/>
</dbReference>
<keyword evidence="1" id="KW-0805">Transcription regulation</keyword>
<dbReference type="PRINTS" id="PR00038">
    <property type="entry name" value="HTHLUXR"/>
</dbReference>
<keyword evidence="3" id="KW-0804">Transcription</keyword>